<feature type="signal peptide" evidence="1">
    <location>
        <begin position="1"/>
        <end position="23"/>
    </location>
</feature>
<keyword evidence="4" id="KW-1185">Reference proteome</keyword>
<protein>
    <recommendedName>
        <fullName evidence="2">EB domain-containing protein</fullName>
    </recommendedName>
</protein>
<feature type="chain" id="PRO_5024432903" description="EB domain-containing protein" evidence="1">
    <location>
        <begin position="24"/>
        <end position="332"/>
    </location>
</feature>
<evidence type="ECO:0000259" key="2">
    <source>
        <dbReference type="Pfam" id="PF01683"/>
    </source>
</evidence>
<evidence type="ECO:0000313" key="4">
    <source>
        <dbReference type="Proteomes" id="UP000327044"/>
    </source>
</evidence>
<dbReference type="AlphaFoldDB" id="A0A5N4ATD7"/>
<dbReference type="EMBL" id="VVIM01000004">
    <property type="protein sequence ID" value="KAB0800576.1"/>
    <property type="molecule type" value="Genomic_DNA"/>
</dbReference>
<evidence type="ECO:0000313" key="3">
    <source>
        <dbReference type="EMBL" id="KAB0800576.1"/>
    </source>
</evidence>
<dbReference type="PANTHER" id="PTHR39069">
    <property type="entry name" value="ECDYSONE-INDUCIBLE GENE E1, ISOFORM A"/>
    <property type="match status" value="1"/>
</dbReference>
<dbReference type="OrthoDB" id="5912242at2759"/>
<accession>A0A5N4ATD7</accession>
<reference evidence="3 4" key="1">
    <citation type="journal article" date="2018" name="Elife">
        <title>Firefly genomes illuminate parallel origins of bioluminescence in beetles.</title>
        <authorList>
            <person name="Fallon T.R."/>
            <person name="Lower S.E."/>
            <person name="Chang C.H."/>
            <person name="Bessho-Uehara M."/>
            <person name="Martin G.J."/>
            <person name="Bewick A.J."/>
            <person name="Behringer M."/>
            <person name="Debat H.J."/>
            <person name="Wong I."/>
            <person name="Day J.C."/>
            <person name="Suvorov A."/>
            <person name="Silva C.J."/>
            <person name="Stanger-Hall K.F."/>
            <person name="Hall D.W."/>
            <person name="Schmitz R.J."/>
            <person name="Nelson D.R."/>
            <person name="Lewis S.M."/>
            <person name="Shigenobu S."/>
            <person name="Bybee S.M."/>
            <person name="Larracuente A.M."/>
            <person name="Oba Y."/>
            <person name="Weng J.K."/>
        </authorList>
    </citation>
    <scope>NUCLEOTIDE SEQUENCE [LARGE SCALE GENOMIC DNA]</scope>
    <source>
        <strain evidence="3">1611_PpyrPB1</strain>
        <tissue evidence="3">Whole body</tissue>
    </source>
</reference>
<dbReference type="InterPro" id="IPR006149">
    <property type="entry name" value="EB_dom"/>
</dbReference>
<feature type="domain" description="EB" evidence="2">
    <location>
        <begin position="212"/>
        <end position="257"/>
    </location>
</feature>
<name>A0A5N4ATD7_PHOPY</name>
<dbReference type="Proteomes" id="UP000327044">
    <property type="component" value="Unassembled WGS sequence"/>
</dbReference>
<dbReference type="PANTHER" id="PTHR39069:SF9">
    <property type="entry name" value="EB DOMAIN-CONTAINING PROTEIN"/>
    <property type="match status" value="1"/>
</dbReference>
<dbReference type="InParanoid" id="A0A5N4ATD7"/>
<comment type="caution">
    <text evidence="3">The sequence shown here is derived from an EMBL/GenBank/DDBJ whole genome shotgun (WGS) entry which is preliminary data.</text>
</comment>
<dbReference type="Pfam" id="PF01683">
    <property type="entry name" value="EB"/>
    <property type="match status" value="2"/>
</dbReference>
<organism evidence="3 4">
    <name type="scientific">Photinus pyralis</name>
    <name type="common">Common eastern firefly</name>
    <name type="synonym">Lampyris pyralis</name>
    <dbReference type="NCBI Taxonomy" id="7054"/>
    <lineage>
        <taxon>Eukaryota</taxon>
        <taxon>Metazoa</taxon>
        <taxon>Ecdysozoa</taxon>
        <taxon>Arthropoda</taxon>
        <taxon>Hexapoda</taxon>
        <taxon>Insecta</taxon>
        <taxon>Pterygota</taxon>
        <taxon>Neoptera</taxon>
        <taxon>Endopterygota</taxon>
        <taxon>Coleoptera</taxon>
        <taxon>Polyphaga</taxon>
        <taxon>Elateriformia</taxon>
        <taxon>Elateroidea</taxon>
        <taxon>Lampyridae</taxon>
        <taxon>Lampyrinae</taxon>
        <taxon>Photinus</taxon>
    </lineage>
</organism>
<evidence type="ECO:0000256" key="1">
    <source>
        <dbReference type="SAM" id="SignalP"/>
    </source>
</evidence>
<proteinExistence type="predicted"/>
<sequence length="332" mass="36089">MKVTSEIAIILVLTLLCLSCGSSTKVQERILSFYTCKYDIDCVENAFCYWRAPEGGKCRCKENFVLVQNKTSFECLAVATGIDSPCIENIQCEMSLGNLAECNASSNKCQCIDVAHLGRDDKCHRTIALGGICETNDNCLLGDESYGFCYVGKCICNVKYHISSDGKRCIPSSFLQQSCESAESCAVTAFSDCYGGICKCIEGYIEAEDFESCLKAASAVGDNCTQTIQCSEYIKGSFCDNNKCTCKTGYHGYGNECTVDAKLGEACKEDKECILTANLENSVRCTLGVCTCVVGLSSQEPYGCVINSAVLKQYYPSLIMGLILALFLINPH</sequence>
<gene>
    <name evidence="3" type="ORF">PPYR_06316</name>
</gene>
<keyword evidence="1" id="KW-0732">Signal</keyword>
<feature type="domain" description="EB" evidence="2">
    <location>
        <begin position="162"/>
        <end position="209"/>
    </location>
</feature>